<dbReference type="PANTHER" id="PTHR46797">
    <property type="entry name" value="HTH-TYPE TRANSCRIPTIONAL REGULATOR"/>
    <property type="match status" value="1"/>
</dbReference>
<dbReference type="KEGG" id="sal:Sala_2190"/>
<dbReference type="Proteomes" id="UP000006578">
    <property type="component" value="Chromosome"/>
</dbReference>
<reference evidence="3 4" key="1">
    <citation type="journal article" date="2009" name="Proc. Natl. Acad. Sci. U.S.A.">
        <title>The genomic basis of trophic strategy in marine bacteria.</title>
        <authorList>
            <person name="Lauro F.M."/>
            <person name="McDougald D."/>
            <person name="Thomas T."/>
            <person name="Williams T.J."/>
            <person name="Egan S."/>
            <person name="Rice S."/>
            <person name="DeMaere M.Z."/>
            <person name="Ting L."/>
            <person name="Ertan H."/>
            <person name="Johnson J."/>
            <person name="Ferriera S."/>
            <person name="Lapidus A."/>
            <person name="Anderson I."/>
            <person name="Kyrpides N."/>
            <person name="Munk A.C."/>
            <person name="Detter C."/>
            <person name="Han C.S."/>
            <person name="Brown M.V."/>
            <person name="Robb F.T."/>
            <person name="Kjelleberg S."/>
            <person name="Cavicchioli R."/>
        </authorList>
    </citation>
    <scope>NUCLEOTIDE SEQUENCE [LARGE SCALE GENOMIC DNA]</scope>
    <source>
        <strain evidence="4">DSM 13593 / LMG 18877 / RB2256</strain>
    </source>
</reference>
<dbReference type="eggNOG" id="COG1396">
    <property type="taxonomic scope" value="Bacteria"/>
</dbReference>
<dbReference type="GO" id="GO:0003677">
    <property type="term" value="F:DNA binding"/>
    <property type="evidence" value="ECO:0007669"/>
    <property type="project" value="UniProtKB-KW"/>
</dbReference>
<protein>
    <submittedName>
        <fullName evidence="3">Transcriptional regulator, XRE family</fullName>
    </submittedName>
</protein>
<dbReference type="PANTHER" id="PTHR46797:SF1">
    <property type="entry name" value="METHYLPHOSPHONATE SYNTHASE"/>
    <property type="match status" value="1"/>
</dbReference>
<dbReference type="EMBL" id="CP000356">
    <property type="protein sequence ID" value="ABF53899.1"/>
    <property type="molecule type" value="Genomic_DNA"/>
</dbReference>
<gene>
    <name evidence="3" type="ordered locus">Sala_2190</name>
</gene>
<dbReference type="GO" id="GO:0035438">
    <property type="term" value="F:cyclic-di-GMP binding"/>
    <property type="evidence" value="ECO:0007669"/>
    <property type="project" value="InterPro"/>
</dbReference>
<dbReference type="CDD" id="cd00093">
    <property type="entry name" value="HTH_XRE"/>
    <property type="match status" value="1"/>
</dbReference>
<keyword evidence="1" id="KW-0238">DNA-binding</keyword>
<dbReference type="Gene3D" id="2.40.10.220">
    <property type="entry name" value="predicted glycosyltransferase like domains"/>
    <property type="match status" value="1"/>
</dbReference>
<dbReference type="GO" id="GO:0003700">
    <property type="term" value="F:DNA-binding transcription factor activity"/>
    <property type="evidence" value="ECO:0007669"/>
    <property type="project" value="TreeGrafter"/>
</dbReference>
<organism evidence="3 4">
    <name type="scientific">Sphingopyxis alaskensis (strain DSM 13593 / LMG 18877 / RB2256)</name>
    <name type="common">Sphingomonas alaskensis</name>
    <dbReference type="NCBI Taxonomy" id="317655"/>
    <lineage>
        <taxon>Bacteria</taxon>
        <taxon>Pseudomonadati</taxon>
        <taxon>Pseudomonadota</taxon>
        <taxon>Alphaproteobacteria</taxon>
        <taxon>Sphingomonadales</taxon>
        <taxon>Sphingomonadaceae</taxon>
        <taxon>Sphingopyxis</taxon>
    </lineage>
</organism>
<dbReference type="SUPFAM" id="SSF47413">
    <property type="entry name" value="lambda repressor-like DNA-binding domains"/>
    <property type="match status" value="1"/>
</dbReference>
<sequence length="222" mass="23405">MAIKVYLNDSPPAVGKGRASRRQLRLPLHGSKATGAEIEGLVHNISATGMLVESDAEFDVGEMIEVNLPHSGKTAARVIWTSARLIGCQFDMPISPATLSAAQLRSVVVESDVPPPGAGVVSASETFGSRLQRLRVARELTQGQLAAQLGVSEPSISAWELDKARPKAGRMEALSEALGVEISELLGIDGTEPLGTLIARAKQQIARAAGVGVDRVRVTIEI</sequence>
<keyword evidence="4" id="KW-1185">Reference proteome</keyword>
<dbReference type="RefSeq" id="WP_011542475.1">
    <property type="nucleotide sequence ID" value="NC_008048.1"/>
</dbReference>
<evidence type="ECO:0000259" key="2">
    <source>
        <dbReference type="PROSITE" id="PS50943"/>
    </source>
</evidence>
<evidence type="ECO:0000313" key="4">
    <source>
        <dbReference type="Proteomes" id="UP000006578"/>
    </source>
</evidence>
<evidence type="ECO:0000313" key="3">
    <source>
        <dbReference type="EMBL" id="ABF53899.1"/>
    </source>
</evidence>
<dbReference type="SMART" id="SM00530">
    <property type="entry name" value="HTH_XRE"/>
    <property type="match status" value="1"/>
</dbReference>
<evidence type="ECO:0000256" key="1">
    <source>
        <dbReference type="ARBA" id="ARBA00023125"/>
    </source>
</evidence>
<dbReference type="PROSITE" id="PS50943">
    <property type="entry name" value="HTH_CROC1"/>
    <property type="match status" value="1"/>
</dbReference>
<dbReference type="Pfam" id="PF07238">
    <property type="entry name" value="PilZ"/>
    <property type="match status" value="1"/>
</dbReference>
<proteinExistence type="predicted"/>
<accession>Q1GR23</accession>
<dbReference type="Pfam" id="PF01381">
    <property type="entry name" value="HTH_3"/>
    <property type="match status" value="1"/>
</dbReference>
<dbReference type="HOGENOM" id="CLU_1223721_0_0_5"/>
<dbReference type="InterPro" id="IPR009875">
    <property type="entry name" value="PilZ_domain"/>
</dbReference>
<dbReference type="Gene3D" id="1.10.260.40">
    <property type="entry name" value="lambda repressor-like DNA-binding domains"/>
    <property type="match status" value="1"/>
</dbReference>
<feature type="domain" description="HTH cro/C1-type" evidence="2">
    <location>
        <begin position="131"/>
        <end position="185"/>
    </location>
</feature>
<dbReference type="InterPro" id="IPR010982">
    <property type="entry name" value="Lambda_DNA-bd_dom_sf"/>
</dbReference>
<dbReference type="SUPFAM" id="SSF141371">
    <property type="entry name" value="PilZ domain-like"/>
    <property type="match status" value="1"/>
</dbReference>
<dbReference type="AlphaFoldDB" id="Q1GR23"/>
<dbReference type="STRING" id="317655.Sala_2190"/>
<dbReference type="GO" id="GO:0005829">
    <property type="term" value="C:cytosol"/>
    <property type="evidence" value="ECO:0007669"/>
    <property type="project" value="TreeGrafter"/>
</dbReference>
<dbReference type="InterPro" id="IPR001387">
    <property type="entry name" value="Cro/C1-type_HTH"/>
</dbReference>
<name>Q1GR23_SPHAL</name>
<dbReference type="InterPro" id="IPR050807">
    <property type="entry name" value="TransReg_Diox_bact_type"/>
</dbReference>